<feature type="transmembrane region" description="Helical" evidence="1">
    <location>
        <begin position="36"/>
        <end position="58"/>
    </location>
</feature>
<evidence type="ECO:0000256" key="1">
    <source>
        <dbReference type="SAM" id="Phobius"/>
    </source>
</evidence>
<keyword evidence="1" id="KW-1133">Transmembrane helix</keyword>
<keyword evidence="1" id="KW-0812">Transmembrane</keyword>
<keyword evidence="1" id="KW-0472">Membrane</keyword>
<accession>A0A2V3ZUI5</accession>
<reference evidence="2 3" key="1">
    <citation type="submission" date="2018-05" db="EMBL/GenBank/DDBJ databases">
        <title>Marinifilum breve JC075T sp. nov., a marine bacterium isolated from Yongle Blue Hole in the South China Sea.</title>
        <authorList>
            <person name="Fu T."/>
        </authorList>
    </citation>
    <scope>NUCLEOTIDE SEQUENCE [LARGE SCALE GENOMIC DNA]</scope>
    <source>
        <strain evidence="2 3">JC075</strain>
    </source>
</reference>
<proteinExistence type="predicted"/>
<dbReference type="AlphaFoldDB" id="A0A2V3ZUI5"/>
<feature type="transmembrane region" description="Helical" evidence="1">
    <location>
        <begin position="12"/>
        <end position="30"/>
    </location>
</feature>
<evidence type="ECO:0000313" key="2">
    <source>
        <dbReference type="EMBL" id="PXX98072.1"/>
    </source>
</evidence>
<organism evidence="2 3">
    <name type="scientific">Marinifilum breve</name>
    <dbReference type="NCBI Taxonomy" id="2184082"/>
    <lineage>
        <taxon>Bacteria</taxon>
        <taxon>Pseudomonadati</taxon>
        <taxon>Bacteroidota</taxon>
        <taxon>Bacteroidia</taxon>
        <taxon>Marinilabiliales</taxon>
        <taxon>Marinifilaceae</taxon>
    </lineage>
</organism>
<keyword evidence="3" id="KW-1185">Reference proteome</keyword>
<dbReference type="EMBL" id="QFLI01000008">
    <property type="protein sequence ID" value="PXX98072.1"/>
    <property type="molecule type" value="Genomic_DNA"/>
</dbReference>
<protein>
    <submittedName>
        <fullName evidence="2">Uncharacterized protein</fullName>
    </submittedName>
</protein>
<gene>
    <name evidence="2" type="ORF">DF185_17235</name>
</gene>
<dbReference type="Proteomes" id="UP000248079">
    <property type="component" value="Unassembled WGS sequence"/>
</dbReference>
<name>A0A2V3ZUI5_9BACT</name>
<sequence length="64" mass="7374">MIEKEQLSKGISYTLLILAFVIFIIRQGTLNGMLHFVMAIILVLSLMILLLPTINWFINNKRVN</sequence>
<comment type="caution">
    <text evidence="2">The sequence shown here is derived from an EMBL/GenBank/DDBJ whole genome shotgun (WGS) entry which is preliminary data.</text>
</comment>
<evidence type="ECO:0000313" key="3">
    <source>
        <dbReference type="Proteomes" id="UP000248079"/>
    </source>
</evidence>